<keyword evidence="3" id="KW-1185">Reference proteome</keyword>
<reference evidence="2 3" key="2">
    <citation type="submission" date="2024-07" db="EMBL/GenBank/DDBJ databases">
        <authorList>
            <person name="Akdeniz Z."/>
        </authorList>
    </citation>
    <scope>NUCLEOTIDE SEQUENCE [LARGE SCALE GENOMIC DNA]</scope>
</reference>
<evidence type="ECO:0000313" key="1">
    <source>
        <dbReference type="EMBL" id="CAI9950990.1"/>
    </source>
</evidence>
<comment type="caution">
    <text evidence="1">The sequence shown here is derived from an EMBL/GenBank/DDBJ whole genome shotgun (WGS) entry which is preliminary data.</text>
</comment>
<organism evidence="1">
    <name type="scientific">Hexamita inflata</name>
    <dbReference type="NCBI Taxonomy" id="28002"/>
    <lineage>
        <taxon>Eukaryota</taxon>
        <taxon>Metamonada</taxon>
        <taxon>Diplomonadida</taxon>
        <taxon>Hexamitidae</taxon>
        <taxon>Hexamitinae</taxon>
        <taxon>Hexamita</taxon>
    </lineage>
</organism>
<evidence type="ECO:0000313" key="3">
    <source>
        <dbReference type="Proteomes" id="UP001642409"/>
    </source>
</evidence>
<dbReference type="SUPFAM" id="SSF53623">
    <property type="entry name" value="MurD-like peptide ligases, catalytic domain"/>
    <property type="match status" value="1"/>
</dbReference>
<dbReference type="EMBL" id="CAXDID020000434">
    <property type="protein sequence ID" value="CAL6091222.1"/>
    <property type="molecule type" value="Genomic_DNA"/>
</dbReference>
<dbReference type="AlphaFoldDB" id="A0AA86QFY2"/>
<dbReference type="EMBL" id="CATOUU010000820">
    <property type="protein sequence ID" value="CAI9950990.1"/>
    <property type="molecule type" value="Genomic_DNA"/>
</dbReference>
<dbReference type="InterPro" id="IPR036565">
    <property type="entry name" value="Mur-like_cat_sf"/>
</dbReference>
<reference evidence="1" key="1">
    <citation type="submission" date="2023-06" db="EMBL/GenBank/DDBJ databases">
        <authorList>
            <person name="Kurt Z."/>
        </authorList>
    </citation>
    <scope>NUCLEOTIDE SEQUENCE</scope>
</reference>
<dbReference type="Proteomes" id="UP001642409">
    <property type="component" value="Unassembled WGS sequence"/>
</dbReference>
<accession>A0AA86QFY2</accession>
<gene>
    <name evidence="1" type="ORF">HINF_LOCUS38635</name>
    <name evidence="2" type="ORF">HINF_LOCUS65682</name>
</gene>
<evidence type="ECO:0000313" key="2">
    <source>
        <dbReference type="EMBL" id="CAL6091222.1"/>
    </source>
</evidence>
<protein>
    <submittedName>
        <fullName evidence="1">Dihydrofolate synthase / Folylpolyglutamate synthase</fullName>
    </submittedName>
    <submittedName>
        <fullName evidence="2">Dihydrofolate_synthase / Folylpolyglutamate synthase</fullName>
    </submittedName>
</protein>
<dbReference type="GO" id="GO:0005524">
    <property type="term" value="F:ATP binding"/>
    <property type="evidence" value="ECO:0007669"/>
    <property type="project" value="InterPro"/>
</dbReference>
<dbReference type="Gene3D" id="3.40.1190.10">
    <property type="entry name" value="Mur-like, catalytic domain"/>
    <property type="match status" value="1"/>
</dbReference>
<proteinExistence type="predicted"/>
<name>A0AA86QFY2_9EUKA</name>
<sequence length="60" mass="6654">MENYSPNIFFVTGSKGKTSTSHFLSALLPNSGLFTSPHLISVRERTVVGPRNAFLNQEEE</sequence>